<protein>
    <submittedName>
        <fullName evidence="1">Uncharacterized protein</fullName>
    </submittedName>
</protein>
<comment type="caution">
    <text evidence="1">The sequence shown here is derived from an EMBL/GenBank/DDBJ whole genome shotgun (WGS) entry which is preliminary data.</text>
</comment>
<dbReference type="EMBL" id="JACGWN010000005">
    <property type="protein sequence ID" value="KAL0449688.1"/>
    <property type="molecule type" value="Genomic_DNA"/>
</dbReference>
<dbReference type="CDD" id="cd00303">
    <property type="entry name" value="retropepsin_like"/>
    <property type="match status" value="1"/>
</dbReference>
<sequence>MGIKEEEEPMEEQGEEDMTISVNDLSGNIDFYTFRVKGEAYGNEVQILIDGGRTHCFLDEEAAIKLNCHLEQTSPMVVSVANSRQMISQQYCPTFTWKIQGQVFCYPMRTLTLGGCHMVLEGDWLRHYSLVEYDYKAMTVTVSRNGKKWGFKALSQKKAALHLISAESMSKVVNEGTYGFVGQLCSISTTSVNDTLVF</sequence>
<accession>A0AAW2X759</accession>
<reference evidence="1" key="1">
    <citation type="submission" date="2020-06" db="EMBL/GenBank/DDBJ databases">
        <authorList>
            <person name="Li T."/>
            <person name="Hu X."/>
            <person name="Zhang T."/>
            <person name="Song X."/>
            <person name="Zhang H."/>
            <person name="Dai N."/>
            <person name="Sheng W."/>
            <person name="Hou X."/>
            <person name="Wei L."/>
        </authorList>
    </citation>
    <scope>NUCLEOTIDE SEQUENCE</scope>
    <source>
        <strain evidence="1">KEN1</strain>
        <tissue evidence="1">Leaf</tissue>
    </source>
</reference>
<dbReference type="Pfam" id="PF08284">
    <property type="entry name" value="RVP_2"/>
    <property type="match status" value="1"/>
</dbReference>
<reference evidence="1" key="2">
    <citation type="journal article" date="2024" name="Plant">
        <title>Genomic evolution and insights into agronomic trait innovations of Sesamum species.</title>
        <authorList>
            <person name="Miao H."/>
            <person name="Wang L."/>
            <person name="Qu L."/>
            <person name="Liu H."/>
            <person name="Sun Y."/>
            <person name="Le M."/>
            <person name="Wang Q."/>
            <person name="Wei S."/>
            <person name="Zheng Y."/>
            <person name="Lin W."/>
            <person name="Duan Y."/>
            <person name="Cao H."/>
            <person name="Xiong S."/>
            <person name="Wang X."/>
            <person name="Wei L."/>
            <person name="Li C."/>
            <person name="Ma Q."/>
            <person name="Ju M."/>
            <person name="Zhao R."/>
            <person name="Li G."/>
            <person name="Mu C."/>
            <person name="Tian Q."/>
            <person name="Mei H."/>
            <person name="Zhang T."/>
            <person name="Gao T."/>
            <person name="Zhang H."/>
        </authorList>
    </citation>
    <scope>NUCLEOTIDE SEQUENCE</scope>
    <source>
        <strain evidence="1">KEN1</strain>
    </source>
</reference>
<evidence type="ECO:0000313" key="1">
    <source>
        <dbReference type="EMBL" id="KAL0449688.1"/>
    </source>
</evidence>
<organism evidence="1">
    <name type="scientific">Sesamum latifolium</name>
    <dbReference type="NCBI Taxonomy" id="2727402"/>
    <lineage>
        <taxon>Eukaryota</taxon>
        <taxon>Viridiplantae</taxon>
        <taxon>Streptophyta</taxon>
        <taxon>Embryophyta</taxon>
        <taxon>Tracheophyta</taxon>
        <taxon>Spermatophyta</taxon>
        <taxon>Magnoliopsida</taxon>
        <taxon>eudicotyledons</taxon>
        <taxon>Gunneridae</taxon>
        <taxon>Pentapetalae</taxon>
        <taxon>asterids</taxon>
        <taxon>lamiids</taxon>
        <taxon>Lamiales</taxon>
        <taxon>Pedaliaceae</taxon>
        <taxon>Sesamum</taxon>
    </lineage>
</organism>
<gene>
    <name evidence="1" type="ORF">Slati_1525200</name>
</gene>
<dbReference type="AlphaFoldDB" id="A0AAW2X759"/>
<name>A0AAW2X759_9LAMI</name>
<proteinExistence type="predicted"/>
<dbReference type="Gene3D" id="2.40.70.10">
    <property type="entry name" value="Acid Proteases"/>
    <property type="match status" value="1"/>
</dbReference>
<dbReference type="InterPro" id="IPR021109">
    <property type="entry name" value="Peptidase_aspartic_dom_sf"/>
</dbReference>